<feature type="transmembrane region" description="Helical" evidence="12">
    <location>
        <begin position="58"/>
        <end position="78"/>
    </location>
</feature>
<keyword evidence="15" id="KW-1185">Reference proteome</keyword>
<keyword evidence="3 12" id="KW-0716">Sensory transduction</keyword>
<dbReference type="Gene3D" id="1.20.1070.10">
    <property type="entry name" value="Rhodopsin 7-helix transmembrane proteins"/>
    <property type="match status" value="1"/>
</dbReference>
<dbReference type="PROSITE" id="PS00237">
    <property type="entry name" value="G_PROTEIN_RECEP_F1_1"/>
    <property type="match status" value="1"/>
</dbReference>
<feature type="transmembrane region" description="Helical" evidence="12">
    <location>
        <begin position="236"/>
        <end position="259"/>
    </location>
</feature>
<dbReference type="PRINTS" id="PR00245">
    <property type="entry name" value="OLFACTORYR"/>
</dbReference>
<dbReference type="SUPFAM" id="SSF81321">
    <property type="entry name" value="Family A G protein-coupled receptor-like"/>
    <property type="match status" value="1"/>
</dbReference>
<dbReference type="AlphaFoldDB" id="A0AAV3A8D3"/>
<dbReference type="GO" id="GO:0005886">
    <property type="term" value="C:plasma membrane"/>
    <property type="evidence" value="ECO:0007669"/>
    <property type="project" value="UniProtKB-SubCell"/>
</dbReference>
<keyword evidence="8 12" id="KW-0472">Membrane</keyword>
<evidence type="ECO:0000256" key="10">
    <source>
        <dbReference type="ARBA" id="ARBA00023224"/>
    </source>
</evidence>
<evidence type="ECO:0000313" key="15">
    <source>
        <dbReference type="Proteomes" id="UP001181693"/>
    </source>
</evidence>
<evidence type="ECO:0000256" key="7">
    <source>
        <dbReference type="ARBA" id="ARBA00023040"/>
    </source>
</evidence>
<comment type="similarity">
    <text evidence="11">Belongs to the G-protein coupled receptor 1 family.</text>
</comment>
<keyword evidence="4 11" id="KW-0812">Transmembrane</keyword>
<dbReference type="GO" id="GO:0004984">
    <property type="term" value="F:olfactory receptor activity"/>
    <property type="evidence" value="ECO:0007669"/>
    <property type="project" value="InterPro"/>
</dbReference>
<evidence type="ECO:0000256" key="11">
    <source>
        <dbReference type="RuleBase" id="RU000688"/>
    </source>
</evidence>
<feature type="transmembrane region" description="Helical" evidence="12">
    <location>
        <begin position="144"/>
        <end position="167"/>
    </location>
</feature>
<protein>
    <recommendedName>
        <fullName evidence="12">Olfactory receptor</fullName>
    </recommendedName>
</protein>
<dbReference type="Proteomes" id="UP001181693">
    <property type="component" value="Unassembled WGS sequence"/>
</dbReference>
<evidence type="ECO:0000256" key="3">
    <source>
        <dbReference type="ARBA" id="ARBA00022606"/>
    </source>
</evidence>
<keyword evidence="2 12" id="KW-1003">Cell membrane</keyword>
<evidence type="ECO:0000256" key="5">
    <source>
        <dbReference type="ARBA" id="ARBA00022725"/>
    </source>
</evidence>
<evidence type="ECO:0000313" key="14">
    <source>
        <dbReference type="EMBL" id="DBA25541.1"/>
    </source>
</evidence>
<name>A0AAV3A8D3_PYXAD</name>
<keyword evidence="10 11" id="KW-0807">Transducer</keyword>
<gene>
    <name evidence="14" type="ORF">GDO54_009918</name>
</gene>
<comment type="subcellular location">
    <subcellularLocation>
        <location evidence="1 12">Cell membrane</location>
        <topology evidence="1 12">Multi-pass membrane protein</topology>
    </subcellularLocation>
</comment>
<feature type="transmembrane region" description="Helical" evidence="12">
    <location>
        <begin position="196"/>
        <end position="224"/>
    </location>
</feature>
<evidence type="ECO:0000256" key="12">
    <source>
        <dbReference type="RuleBase" id="RU363047"/>
    </source>
</evidence>
<evidence type="ECO:0000256" key="8">
    <source>
        <dbReference type="ARBA" id="ARBA00023136"/>
    </source>
</evidence>
<dbReference type="InterPro" id="IPR000276">
    <property type="entry name" value="GPCR_Rhodpsn"/>
</dbReference>
<keyword evidence="6 12" id="KW-1133">Transmembrane helix</keyword>
<evidence type="ECO:0000256" key="4">
    <source>
        <dbReference type="ARBA" id="ARBA00022692"/>
    </source>
</evidence>
<dbReference type="Pfam" id="PF13853">
    <property type="entry name" value="7tm_4"/>
    <property type="match status" value="1"/>
</dbReference>
<comment type="caution">
    <text evidence="14">The sequence shown here is derived from an EMBL/GenBank/DDBJ whole genome shotgun (WGS) entry which is preliminary data.</text>
</comment>
<dbReference type="PROSITE" id="PS50262">
    <property type="entry name" value="G_PROTEIN_RECEP_F1_2"/>
    <property type="match status" value="1"/>
</dbReference>
<evidence type="ECO:0000256" key="2">
    <source>
        <dbReference type="ARBA" id="ARBA00022475"/>
    </source>
</evidence>
<organism evidence="14 15">
    <name type="scientific">Pyxicephalus adspersus</name>
    <name type="common">African bullfrog</name>
    <dbReference type="NCBI Taxonomy" id="30357"/>
    <lineage>
        <taxon>Eukaryota</taxon>
        <taxon>Metazoa</taxon>
        <taxon>Chordata</taxon>
        <taxon>Craniata</taxon>
        <taxon>Vertebrata</taxon>
        <taxon>Euteleostomi</taxon>
        <taxon>Amphibia</taxon>
        <taxon>Batrachia</taxon>
        <taxon>Anura</taxon>
        <taxon>Neobatrachia</taxon>
        <taxon>Ranoidea</taxon>
        <taxon>Pyxicephalidae</taxon>
        <taxon>Pyxicephalinae</taxon>
        <taxon>Pyxicephalus</taxon>
    </lineage>
</organism>
<reference evidence="14" key="1">
    <citation type="thesis" date="2020" institute="ProQuest LLC" country="789 East Eisenhower Parkway, Ann Arbor, MI, USA">
        <title>Comparative Genomics and Chromosome Evolution.</title>
        <authorList>
            <person name="Mudd A.B."/>
        </authorList>
    </citation>
    <scope>NUCLEOTIDE SEQUENCE</scope>
    <source>
        <strain evidence="14">1538</strain>
        <tissue evidence="14">Blood</tissue>
    </source>
</reference>
<feature type="domain" description="G-protein coupled receptors family 1 profile" evidence="13">
    <location>
        <begin position="41"/>
        <end position="288"/>
    </location>
</feature>
<dbReference type="GO" id="GO:0004930">
    <property type="term" value="F:G protein-coupled receptor activity"/>
    <property type="evidence" value="ECO:0007669"/>
    <property type="project" value="UniProtKB-KW"/>
</dbReference>
<feature type="transmembrane region" description="Helical" evidence="12">
    <location>
        <begin position="27"/>
        <end position="52"/>
    </location>
</feature>
<dbReference type="PRINTS" id="PR00237">
    <property type="entry name" value="GPCRRHODOPSN"/>
</dbReference>
<keyword evidence="5 12" id="KW-0552">Olfaction</keyword>
<keyword evidence="7 11" id="KW-0297">G-protein coupled receptor</keyword>
<evidence type="ECO:0000256" key="1">
    <source>
        <dbReference type="ARBA" id="ARBA00004651"/>
    </source>
</evidence>
<dbReference type="FunFam" id="1.20.1070.10:FF:000015">
    <property type="entry name" value="Olfactory receptor"/>
    <property type="match status" value="1"/>
</dbReference>
<sequence length="312" mass="35078">MDSKNKTLATELFLIGFSRDLKINRALFALFLGIYLITFMGNVLIFCVVLISPHLHTPMYFFLCILASLDLCISTTVVPRMLSDLISFKNPISIGACNLQCFTILLLSGTESLLLALMAYDRYAAICCPLRYPILMRWSLCYELTAFVWILSFIILIIPPLFVPVVLCNPNQVNHFMCEVLAVIRLACASIDSSKIIMFLTCFVALLLPFMFIIISYICILFSILKIHSTGRSKAFSTCTSHITVVAFYYGTAINMYFGPSTEYSVHQGKYLSLFSHVICPTLNPIIYSLNNKEVKAAQRKLKTKIICALGD</sequence>
<evidence type="ECO:0000256" key="6">
    <source>
        <dbReference type="ARBA" id="ARBA00022989"/>
    </source>
</evidence>
<keyword evidence="9 11" id="KW-0675">Receptor</keyword>
<dbReference type="EMBL" id="DYDO01000004">
    <property type="protein sequence ID" value="DBA25541.1"/>
    <property type="molecule type" value="Genomic_DNA"/>
</dbReference>
<dbReference type="InterPro" id="IPR017452">
    <property type="entry name" value="GPCR_Rhodpsn_7TM"/>
</dbReference>
<proteinExistence type="inferred from homology"/>
<dbReference type="PANTHER" id="PTHR26453">
    <property type="entry name" value="OLFACTORY RECEPTOR"/>
    <property type="match status" value="1"/>
</dbReference>
<evidence type="ECO:0000259" key="13">
    <source>
        <dbReference type="PROSITE" id="PS50262"/>
    </source>
</evidence>
<dbReference type="InterPro" id="IPR000725">
    <property type="entry name" value="Olfact_rcpt"/>
</dbReference>
<evidence type="ECO:0000256" key="9">
    <source>
        <dbReference type="ARBA" id="ARBA00023170"/>
    </source>
</evidence>
<accession>A0AAV3A8D3</accession>